<sequence>MAVEVAVVDPLPIFCHGAVGILTRAGHTVRTPGDVVTWARRTPEALILLTVLSDADWTVLERLTGEPIRHPVIAVVDAGMETLGVRAVRAGARSVVLRQSDAAALIRAVVATLDGQSVLPASVTAALAAGRAAGPASAAAVTEQQISWLRALAAGSTVADLAGRSGYSERAMFRLLRVVYRELQAGSRVEALIRAKELGWL</sequence>
<comment type="caution">
    <text evidence="2">Lacks conserved residue(s) required for the propagation of feature annotation.</text>
</comment>
<evidence type="ECO:0000259" key="3">
    <source>
        <dbReference type="PROSITE" id="PS50110"/>
    </source>
</evidence>
<evidence type="ECO:0000313" key="4">
    <source>
        <dbReference type="EMBL" id="SFF64387.1"/>
    </source>
</evidence>
<dbReference type="Proteomes" id="UP000199645">
    <property type="component" value="Unassembled WGS sequence"/>
</dbReference>
<evidence type="ECO:0000313" key="5">
    <source>
        <dbReference type="Proteomes" id="UP000199645"/>
    </source>
</evidence>
<dbReference type="STRING" id="35752.SAMN05421541_11666"/>
<evidence type="ECO:0000256" key="2">
    <source>
        <dbReference type="PROSITE-ProRule" id="PRU00169"/>
    </source>
</evidence>
<dbReference type="SUPFAM" id="SSF52172">
    <property type="entry name" value="CheY-like"/>
    <property type="match status" value="1"/>
</dbReference>
<dbReference type="OrthoDB" id="3394607at2"/>
<dbReference type="AlphaFoldDB" id="A0A1I2KGK3"/>
<dbReference type="RefSeq" id="WP_093620514.1">
    <property type="nucleotide sequence ID" value="NZ_BOMT01000086.1"/>
</dbReference>
<dbReference type="EMBL" id="FONV01000016">
    <property type="protein sequence ID" value="SFF64387.1"/>
    <property type="molecule type" value="Genomic_DNA"/>
</dbReference>
<dbReference type="InterPro" id="IPR016032">
    <property type="entry name" value="Sig_transdc_resp-reg_C-effctor"/>
</dbReference>
<dbReference type="GO" id="GO:0000160">
    <property type="term" value="P:phosphorelay signal transduction system"/>
    <property type="evidence" value="ECO:0007669"/>
    <property type="project" value="InterPro"/>
</dbReference>
<dbReference type="Gene3D" id="3.40.50.2300">
    <property type="match status" value="1"/>
</dbReference>
<protein>
    <submittedName>
        <fullName evidence="4">DNA-binding response regulator, NarL/FixJ family, contains REC and HTH domains</fullName>
    </submittedName>
</protein>
<dbReference type="GO" id="GO:0006355">
    <property type="term" value="P:regulation of DNA-templated transcription"/>
    <property type="evidence" value="ECO:0007669"/>
    <property type="project" value="InterPro"/>
</dbReference>
<dbReference type="PROSITE" id="PS50110">
    <property type="entry name" value="RESPONSE_REGULATORY"/>
    <property type="match status" value="1"/>
</dbReference>
<dbReference type="GO" id="GO:0003677">
    <property type="term" value="F:DNA binding"/>
    <property type="evidence" value="ECO:0007669"/>
    <property type="project" value="UniProtKB-KW"/>
</dbReference>
<dbReference type="SUPFAM" id="SSF46894">
    <property type="entry name" value="C-terminal effector domain of the bipartite response regulators"/>
    <property type="match status" value="1"/>
</dbReference>
<keyword evidence="5" id="KW-1185">Reference proteome</keyword>
<organism evidence="4 5">
    <name type="scientific">Actinoplanes philippinensis</name>
    <dbReference type="NCBI Taxonomy" id="35752"/>
    <lineage>
        <taxon>Bacteria</taxon>
        <taxon>Bacillati</taxon>
        <taxon>Actinomycetota</taxon>
        <taxon>Actinomycetes</taxon>
        <taxon>Micromonosporales</taxon>
        <taxon>Micromonosporaceae</taxon>
        <taxon>Actinoplanes</taxon>
    </lineage>
</organism>
<accession>A0A1I2KGK3</accession>
<gene>
    <name evidence="4" type="ORF">SAMN05421541_11666</name>
</gene>
<name>A0A1I2KGK3_9ACTN</name>
<reference evidence="4 5" key="1">
    <citation type="submission" date="2016-10" db="EMBL/GenBank/DDBJ databases">
        <authorList>
            <person name="de Groot N.N."/>
        </authorList>
    </citation>
    <scope>NUCLEOTIDE SEQUENCE [LARGE SCALE GENOMIC DNA]</scope>
    <source>
        <strain evidence="4 5">DSM 43019</strain>
    </source>
</reference>
<evidence type="ECO:0000256" key="1">
    <source>
        <dbReference type="ARBA" id="ARBA00023125"/>
    </source>
</evidence>
<proteinExistence type="predicted"/>
<feature type="domain" description="Response regulatory" evidence="3">
    <location>
        <begin position="4"/>
        <end position="113"/>
    </location>
</feature>
<dbReference type="InterPro" id="IPR011006">
    <property type="entry name" value="CheY-like_superfamily"/>
</dbReference>
<keyword evidence="1 4" id="KW-0238">DNA-binding</keyword>
<dbReference type="InterPro" id="IPR001789">
    <property type="entry name" value="Sig_transdc_resp-reg_receiver"/>
</dbReference>